<evidence type="ECO:0000256" key="1">
    <source>
        <dbReference type="SAM" id="SignalP"/>
    </source>
</evidence>
<feature type="chain" id="PRO_5005893493" evidence="1">
    <location>
        <begin position="22"/>
        <end position="121"/>
    </location>
</feature>
<feature type="signal peptide" evidence="1">
    <location>
        <begin position="1"/>
        <end position="21"/>
    </location>
</feature>
<dbReference type="WBParaSite" id="SMUV_0000685401-mRNA-1">
    <property type="protein sequence ID" value="SMUV_0000685401-mRNA-1"/>
    <property type="gene ID" value="SMUV_0000685401"/>
</dbReference>
<sequence length="121" mass="13262">MKKVSDIVLSILIFLTGSVLAEDILATRKCPEFRTSIKDALSVLATSIFCQTVAAELTQVINKFKVFIPCSMVTDGEDAVVPVEDTLITRHNRIISVYDRPKIVVMPTGSEVSALLTQTFS</sequence>
<accession>A0A0N5AQA0</accession>
<dbReference type="GO" id="GO:0032324">
    <property type="term" value="P:molybdopterin cofactor biosynthetic process"/>
    <property type="evidence" value="ECO:0007669"/>
    <property type="project" value="InterPro"/>
</dbReference>
<reference evidence="3" key="1">
    <citation type="submission" date="2017-02" db="UniProtKB">
        <authorList>
            <consortium name="WormBaseParasite"/>
        </authorList>
    </citation>
    <scope>IDENTIFICATION</scope>
</reference>
<evidence type="ECO:0000313" key="2">
    <source>
        <dbReference type="Proteomes" id="UP000046393"/>
    </source>
</evidence>
<proteinExistence type="predicted"/>
<keyword evidence="2" id="KW-1185">Reference proteome</keyword>
<dbReference type="SUPFAM" id="SSF63882">
    <property type="entry name" value="MoeA N-terminal region -like"/>
    <property type="match status" value="1"/>
</dbReference>
<protein>
    <submittedName>
        <fullName evidence="3">Secreted protein</fullName>
    </submittedName>
</protein>
<dbReference type="Proteomes" id="UP000046393">
    <property type="component" value="Unplaced"/>
</dbReference>
<name>A0A0N5AQA0_9BILA</name>
<organism evidence="2 3">
    <name type="scientific">Syphacia muris</name>
    <dbReference type="NCBI Taxonomy" id="451379"/>
    <lineage>
        <taxon>Eukaryota</taxon>
        <taxon>Metazoa</taxon>
        <taxon>Ecdysozoa</taxon>
        <taxon>Nematoda</taxon>
        <taxon>Chromadorea</taxon>
        <taxon>Rhabditida</taxon>
        <taxon>Spirurina</taxon>
        <taxon>Oxyuridomorpha</taxon>
        <taxon>Oxyuroidea</taxon>
        <taxon>Oxyuridae</taxon>
        <taxon>Syphacia</taxon>
    </lineage>
</organism>
<keyword evidence="1" id="KW-0732">Signal</keyword>
<dbReference type="AlphaFoldDB" id="A0A0N5AQA0"/>
<evidence type="ECO:0000313" key="3">
    <source>
        <dbReference type="WBParaSite" id="SMUV_0000685401-mRNA-1"/>
    </source>
</evidence>
<dbReference type="InterPro" id="IPR036135">
    <property type="entry name" value="MoeA_linker/N_sf"/>
</dbReference>